<dbReference type="Proteomes" id="UP000011626">
    <property type="component" value="Unassembled WGS sequence"/>
</dbReference>
<reference evidence="5 6" key="1">
    <citation type="journal article" date="2014" name="PLoS Genet.">
        <title>Phylogenetically driven sequencing of extremely halophilic archaea reveals strategies for static and dynamic osmo-response.</title>
        <authorList>
            <person name="Becker E.A."/>
            <person name="Seitzer P.M."/>
            <person name="Tritt A."/>
            <person name="Larsen D."/>
            <person name="Krusor M."/>
            <person name="Yao A.I."/>
            <person name="Wu D."/>
            <person name="Madern D."/>
            <person name="Eisen J.A."/>
            <person name="Darling A.E."/>
            <person name="Facciotti M.T."/>
        </authorList>
    </citation>
    <scope>NUCLEOTIDE SEQUENCE [LARGE SCALE GENOMIC DNA]</scope>
    <source>
        <strain evidence="5 6">2-9-1</strain>
    </source>
</reference>
<keyword evidence="2" id="KW-0378">Hydrolase</keyword>
<dbReference type="InterPro" id="IPR036962">
    <property type="entry name" value="Glyco_hydro_3_N_sf"/>
</dbReference>
<dbReference type="Pfam" id="PF14310">
    <property type="entry name" value="Fn3-like"/>
    <property type="match status" value="1"/>
</dbReference>
<dbReference type="Pfam" id="PF01915">
    <property type="entry name" value="Glyco_hydro_3_C"/>
    <property type="match status" value="1"/>
</dbReference>
<dbReference type="eggNOG" id="arCOG04634">
    <property type="taxonomic scope" value="Archaea"/>
</dbReference>
<dbReference type="SUPFAM" id="SSF52279">
    <property type="entry name" value="Beta-D-glucan exohydrolase, C-terminal domain"/>
    <property type="match status" value="1"/>
</dbReference>
<protein>
    <submittedName>
        <fullName evidence="5">Beta-glucosidase</fullName>
    </submittedName>
</protein>
<name>M0CK20_9EURY</name>
<proteinExistence type="inferred from homology"/>
<dbReference type="PRINTS" id="PR00133">
    <property type="entry name" value="GLHYDRLASE3"/>
</dbReference>
<feature type="compositionally biased region" description="Basic and acidic residues" evidence="3">
    <location>
        <begin position="711"/>
        <end position="722"/>
    </location>
</feature>
<evidence type="ECO:0000256" key="1">
    <source>
        <dbReference type="ARBA" id="ARBA00005336"/>
    </source>
</evidence>
<dbReference type="PATRIC" id="fig|797114.5.peg.3032"/>
<dbReference type="SMART" id="SM01217">
    <property type="entry name" value="Fn3_like"/>
    <property type="match status" value="1"/>
</dbReference>
<dbReference type="InterPro" id="IPR001764">
    <property type="entry name" value="Glyco_hydro_3_N"/>
</dbReference>
<dbReference type="InterPro" id="IPR017853">
    <property type="entry name" value="GH"/>
</dbReference>
<dbReference type="PANTHER" id="PTHR42715:SF10">
    <property type="entry name" value="BETA-GLUCOSIDASE"/>
    <property type="match status" value="1"/>
</dbReference>
<dbReference type="EMBL" id="AOIU01000033">
    <property type="protein sequence ID" value="ELZ23571.1"/>
    <property type="molecule type" value="Genomic_DNA"/>
</dbReference>
<dbReference type="GO" id="GO:0005975">
    <property type="term" value="P:carbohydrate metabolic process"/>
    <property type="evidence" value="ECO:0007669"/>
    <property type="project" value="InterPro"/>
</dbReference>
<dbReference type="InterPro" id="IPR002772">
    <property type="entry name" value="Glyco_hydro_3_C"/>
</dbReference>
<dbReference type="Gene3D" id="2.60.40.10">
    <property type="entry name" value="Immunoglobulins"/>
    <property type="match status" value="1"/>
</dbReference>
<comment type="similarity">
    <text evidence="1">Belongs to the glycosyl hydrolase 3 family.</text>
</comment>
<dbReference type="InterPro" id="IPR050288">
    <property type="entry name" value="Cellulose_deg_GH3"/>
</dbReference>
<dbReference type="SUPFAM" id="SSF51445">
    <property type="entry name" value="(Trans)glycosidases"/>
    <property type="match status" value="1"/>
</dbReference>
<accession>M0CK20</accession>
<evidence type="ECO:0000313" key="6">
    <source>
        <dbReference type="Proteomes" id="UP000011626"/>
    </source>
</evidence>
<dbReference type="OrthoDB" id="30657at2157"/>
<dbReference type="Gene3D" id="3.20.20.300">
    <property type="entry name" value="Glycoside hydrolase, family 3, N-terminal domain"/>
    <property type="match status" value="1"/>
</dbReference>
<keyword evidence="6" id="KW-1185">Reference proteome</keyword>
<dbReference type="Pfam" id="PF00933">
    <property type="entry name" value="Glyco_hydro_3"/>
    <property type="match status" value="1"/>
</dbReference>
<dbReference type="STRING" id="797114.C475_14908"/>
<feature type="region of interest" description="Disordered" evidence="3">
    <location>
        <begin position="701"/>
        <end position="722"/>
    </location>
</feature>
<feature type="domain" description="Fibronectin type III-like" evidence="4">
    <location>
        <begin position="640"/>
        <end position="711"/>
    </location>
</feature>
<dbReference type="RefSeq" id="WP_006884650.1">
    <property type="nucleotide sequence ID" value="NZ_AOIU01000033.1"/>
</dbReference>
<dbReference type="InterPro" id="IPR036881">
    <property type="entry name" value="Glyco_hydro_3_C_sf"/>
</dbReference>
<evidence type="ECO:0000313" key="5">
    <source>
        <dbReference type="EMBL" id="ELZ23571.1"/>
    </source>
</evidence>
<feature type="region of interest" description="Disordered" evidence="3">
    <location>
        <begin position="259"/>
        <end position="297"/>
    </location>
</feature>
<comment type="caution">
    <text evidence="5">The sequence shown here is derived from an EMBL/GenBank/DDBJ whole genome shotgun (WGS) entry which is preliminary data.</text>
</comment>
<organism evidence="5 6">
    <name type="scientific">Halosimplex carlsbadense 2-9-1</name>
    <dbReference type="NCBI Taxonomy" id="797114"/>
    <lineage>
        <taxon>Archaea</taxon>
        <taxon>Methanobacteriati</taxon>
        <taxon>Methanobacteriota</taxon>
        <taxon>Stenosarchaea group</taxon>
        <taxon>Halobacteria</taxon>
        <taxon>Halobacteriales</taxon>
        <taxon>Haloarculaceae</taxon>
        <taxon>Halosimplex</taxon>
    </lineage>
</organism>
<evidence type="ECO:0000259" key="4">
    <source>
        <dbReference type="SMART" id="SM01217"/>
    </source>
</evidence>
<dbReference type="InterPro" id="IPR013783">
    <property type="entry name" value="Ig-like_fold"/>
</dbReference>
<dbReference type="AlphaFoldDB" id="M0CK20"/>
<dbReference type="PANTHER" id="PTHR42715">
    <property type="entry name" value="BETA-GLUCOSIDASE"/>
    <property type="match status" value="1"/>
</dbReference>
<dbReference type="InterPro" id="IPR026891">
    <property type="entry name" value="Fn3-like"/>
</dbReference>
<evidence type="ECO:0000256" key="2">
    <source>
        <dbReference type="ARBA" id="ARBA00022801"/>
    </source>
</evidence>
<gene>
    <name evidence="5" type="ORF">C475_14908</name>
</gene>
<dbReference type="GO" id="GO:0004553">
    <property type="term" value="F:hydrolase activity, hydrolyzing O-glycosyl compounds"/>
    <property type="evidence" value="ECO:0007669"/>
    <property type="project" value="InterPro"/>
</dbReference>
<dbReference type="Gene3D" id="3.40.50.1700">
    <property type="entry name" value="Glycoside hydrolase family 3 C-terminal domain"/>
    <property type="match status" value="1"/>
</dbReference>
<sequence>MPSNTVERLLSELTLAEKVRLTHGATDTEGTATGFVPGVERLDIPAARFSDGPLGVRTDEPATAFPASTALSSSFDPGLAREFGRTLGREALARDQDVLLGPGLNLIRVPHCGRNFEYYSEDPVVTGRFAGSVVDGIESSGVVATPKHFVANNQETARASVSAEVDERVLRELYLPGFRDAVEAGAGAVMSSYNRVNGTYASEHEGLLTETLKDEWSFDGVVMSDWFGTESVVGTANGGLDLQMPGISAEELFESMGAADEEGADRDAQASETGAGPEDPTEGFDYADGMPDPRTGGLYREELADAVESGEVPESRLDDMVGRLLTQLERHGLLDGSRDAEAPEGAVDTPEHRDLAERIAVRGTVLLDNDGVLPLSDDADVAVVGPNVDEAILGGGGSSETTPFTETSPVEGIEARAAGSVSVARGHPRVEDVSLFDAFEPDDGADENGAEADASVDEAVAAAEDADVALVFVRDQATEAADRETLALPGDQDDLIEAVAAANDRTVVVANTSGPFATPWREDVAAVVAEWYPGQAHGSAAAAVLYGDSDPGGRLPVTFAPEESYPTADERRYPGVDGEAHYDEGLLVGYRHFDATGAEPTYPFGHGHSYASFEYRDAEVVDDSTVAVTVENTADRPGRTVVQAYVDSPTAPDDLDRPPRELGGFASLALGAGESRRVTLDLDERAFGRYDADAGWTVDSGDHLVSLGPSSRDRSLDVTIER</sequence>
<evidence type="ECO:0000256" key="3">
    <source>
        <dbReference type="SAM" id="MobiDB-lite"/>
    </source>
</evidence>